<dbReference type="Proteomes" id="UP001163156">
    <property type="component" value="Chromosome"/>
</dbReference>
<evidence type="ECO:0000259" key="1">
    <source>
        <dbReference type="PROSITE" id="PS51186"/>
    </source>
</evidence>
<keyword evidence="3" id="KW-1185">Reference proteome</keyword>
<dbReference type="InterPro" id="IPR016181">
    <property type="entry name" value="Acyl_CoA_acyltransferase"/>
</dbReference>
<organism evidence="2 3">
    <name type="scientific">Algoriphagus halophytocola</name>
    <dbReference type="NCBI Taxonomy" id="2991499"/>
    <lineage>
        <taxon>Bacteria</taxon>
        <taxon>Pseudomonadati</taxon>
        <taxon>Bacteroidota</taxon>
        <taxon>Cytophagia</taxon>
        <taxon>Cytophagales</taxon>
        <taxon>Cyclobacteriaceae</taxon>
        <taxon>Algoriphagus</taxon>
    </lineage>
</organism>
<gene>
    <name evidence="2" type="ORF">OM944_04560</name>
</gene>
<evidence type="ECO:0000313" key="2">
    <source>
        <dbReference type="EMBL" id="UZD23765.1"/>
    </source>
</evidence>
<protein>
    <submittedName>
        <fullName evidence="2">GNAT family N-acetyltransferase</fullName>
    </submittedName>
</protein>
<dbReference type="EMBL" id="CP110226">
    <property type="protein sequence ID" value="UZD23765.1"/>
    <property type="molecule type" value="Genomic_DNA"/>
</dbReference>
<dbReference type="SUPFAM" id="SSF55729">
    <property type="entry name" value="Acyl-CoA N-acyltransferases (Nat)"/>
    <property type="match status" value="1"/>
</dbReference>
<feature type="domain" description="N-acetyltransferase" evidence="1">
    <location>
        <begin position="13"/>
        <end position="175"/>
    </location>
</feature>
<proteinExistence type="predicted"/>
<dbReference type="InterPro" id="IPR000182">
    <property type="entry name" value="GNAT_dom"/>
</dbReference>
<dbReference type="PANTHER" id="PTHR43610">
    <property type="entry name" value="BLL6696 PROTEIN"/>
    <property type="match status" value="1"/>
</dbReference>
<dbReference type="Gene3D" id="3.40.630.30">
    <property type="match status" value="1"/>
</dbReference>
<accession>A0ABY6MIZ7</accession>
<dbReference type="PROSITE" id="PS51186">
    <property type="entry name" value="GNAT"/>
    <property type="match status" value="1"/>
</dbReference>
<name>A0ABY6MIZ7_9BACT</name>
<dbReference type="Pfam" id="PF13302">
    <property type="entry name" value="Acetyltransf_3"/>
    <property type="match status" value="1"/>
</dbReference>
<sequence length="185" mass="21439">MYTQNLILENDRLQMRPLSKSDFPSLKMLAKDAGLWYYFTYDLSVESEFEAWAKPALDGERLQFVVVDKKAQQVVGSTGFGNYSSRDLRIEIGWTWLGKEFQGTGVNQAMKLLMLDFCFETLLVKRVEMKTDVLNLPARKALLKLGAVEEGILRSHTLLTNNRRRDTIYYSVLDREWKRIKDANS</sequence>
<dbReference type="PANTHER" id="PTHR43610:SF1">
    <property type="entry name" value="N-ACETYLTRANSFERASE DOMAIN-CONTAINING PROTEIN"/>
    <property type="match status" value="1"/>
</dbReference>
<evidence type="ECO:0000313" key="3">
    <source>
        <dbReference type="Proteomes" id="UP001163156"/>
    </source>
</evidence>
<dbReference type="RefSeq" id="WP_264810386.1">
    <property type="nucleotide sequence ID" value="NZ_CP110226.1"/>
</dbReference>
<reference evidence="2" key="1">
    <citation type="submission" date="2022-10" db="EMBL/GenBank/DDBJ databases">
        <title>Algoriphagus sp. a novel bacteria isolate from halophytes salicornia europaea.</title>
        <authorList>
            <person name="Peng Y."/>
            <person name="Jiang L."/>
            <person name="Lee J."/>
        </authorList>
    </citation>
    <scope>NUCLEOTIDE SEQUENCE</scope>
    <source>
        <strain evidence="2">TR-M5</strain>
    </source>
</reference>